<dbReference type="EMBL" id="KI981204">
    <property type="protein sequence ID" value="EXK23220.1"/>
    <property type="molecule type" value="Genomic_DNA"/>
</dbReference>
<organism evidence="1">
    <name type="scientific">Fusarium oxysporum f. sp. melonis 26406</name>
    <dbReference type="NCBI Taxonomy" id="1089452"/>
    <lineage>
        <taxon>Eukaryota</taxon>
        <taxon>Fungi</taxon>
        <taxon>Dikarya</taxon>
        <taxon>Ascomycota</taxon>
        <taxon>Pezizomycotina</taxon>
        <taxon>Sordariomycetes</taxon>
        <taxon>Hypocreomycetidae</taxon>
        <taxon>Hypocreales</taxon>
        <taxon>Nectriaceae</taxon>
        <taxon>Fusarium</taxon>
        <taxon>Fusarium oxysporum species complex</taxon>
    </lineage>
</organism>
<dbReference type="AlphaFoldDB" id="W9YVL7"/>
<gene>
    <name evidence="1" type="ORF">FOMG_20000</name>
</gene>
<dbReference type="Proteomes" id="UP000030703">
    <property type="component" value="Unassembled WGS sequence"/>
</dbReference>
<dbReference type="HOGENOM" id="CLU_2722320_0_0_1"/>
<sequence length="72" mass="8068">MAGPSSPFSKQDRRLLWGSYGDWDLGKQEVWEYYYEDADKYQKLGRARGKADPNGTFTASPFAVSAIETKGA</sequence>
<protein>
    <recommendedName>
        <fullName evidence="2">Berberine/berberine-like domain-containing protein</fullName>
    </recommendedName>
</protein>
<reference evidence="1" key="1">
    <citation type="submission" date="2012-04" db="EMBL/GenBank/DDBJ databases">
        <title>The Genome Sequence of Fusarium oxysporum melonis.</title>
        <authorList>
            <consortium name="The Broad Institute Genome Sequencing Platform"/>
            <person name="Ma L.-J."/>
            <person name="Gale L.R."/>
            <person name="Schwartz D.C."/>
            <person name="Zhou S."/>
            <person name="Corby-Kistler H."/>
            <person name="Young S.K."/>
            <person name="Zeng Q."/>
            <person name="Gargeya S."/>
            <person name="Fitzgerald M."/>
            <person name="Haas B."/>
            <person name="Abouelleil A."/>
            <person name="Alvarado L."/>
            <person name="Arachchi H.M."/>
            <person name="Berlin A."/>
            <person name="Brown A."/>
            <person name="Chapman S.B."/>
            <person name="Chen Z."/>
            <person name="Dunbar C."/>
            <person name="Freedman E."/>
            <person name="Gearin G."/>
            <person name="Goldberg J."/>
            <person name="Griggs A."/>
            <person name="Gujja S."/>
            <person name="Heiman D."/>
            <person name="Howarth C."/>
            <person name="Larson L."/>
            <person name="Lui A."/>
            <person name="MacDonald P.J.P."/>
            <person name="Montmayeur A."/>
            <person name="Murphy C."/>
            <person name="Neiman D."/>
            <person name="Pearson M."/>
            <person name="Priest M."/>
            <person name="Roberts A."/>
            <person name="Saif S."/>
            <person name="Shea T."/>
            <person name="Shenoy N."/>
            <person name="Sisk P."/>
            <person name="Stolte C."/>
            <person name="Sykes S."/>
            <person name="Wortman J."/>
            <person name="Nusbaum C."/>
            <person name="Birren B."/>
        </authorList>
    </citation>
    <scope>NUCLEOTIDE SEQUENCE</scope>
    <source>
        <strain evidence="1">26406</strain>
    </source>
</reference>
<proteinExistence type="predicted"/>
<dbReference type="VEuPathDB" id="FungiDB:FOMG_20000"/>
<name>W9YVL7_FUSOX</name>
<accession>W9YVL7</accession>
<evidence type="ECO:0000313" key="1">
    <source>
        <dbReference type="EMBL" id="EXK23220.1"/>
    </source>
</evidence>
<reference evidence="1" key="2">
    <citation type="submission" date="2014-02" db="EMBL/GenBank/DDBJ databases">
        <title>Annotation of the Genome Sequence of Fusarium oxysporum f. sp. melonis 26406.</title>
        <authorList>
            <consortium name="The Broad Institute Genomics Platform"/>
            <person name="Ma L.-J."/>
            <person name="Corby-Kistler H."/>
            <person name="Broz K."/>
            <person name="Gale L.R."/>
            <person name="Jonkers W."/>
            <person name="O'Donnell K."/>
            <person name="Ploetz R."/>
            <person name="Steinberg C."/>
            <person name="Schwartz D.C."/>
            <person name="VanEtten H."/>
            <person name="Zhou S."/>
            <person name="Young S.K."/>
            <person name="Zeng Q."/>
            <person name="Gargeya S."/>
            <person name="Fitzgerald M."/>
            <person name="Abouelleil A."/>
            <person name="Alvarado L."/>
            <person name="Chapman S.B."/>
            <person name="Gainer-Dewar J."/>
            <person name="Goldberg J."/>
            <person name="Griggs A."/>
            <person name="Gujja S."/>
            <person name="Hansen M."/>
            <person name="Howarth C."/>
            <person name="Imamovic A."/>
            <person name="Ireland A."/>
            <person name="Larimer J."/>
            <person name="McCowan C."/>
            <person name="Murphy C."/>
            <person name="Pearson M."/>
            <person name="Poon T.W."/>
            <person name="Priest M."/>
            <person name="Roberts A."/>
            <person name="Saif S."/>
            <person name="Shea T."/>
            <person name="Sykes S."/>
            <person name="Wortman J."/>
            <person name="Nusbaum C."/>
            <person name="Birren B."/>
        </authorList>
    </citation>
    <scope>NUCLEOTIDE SEQUENCE</scope>
    <source>
        <strain evidence="1">26406</strain>
    </source>
</reference>
<evidence type="ECO:0008006" key="2">
    <source>
        <dbReference type="Google" id="ProtNLM"/>
    </source>
</evidence>